<feature type="compositionally biased region" description="Polar residues" evidence="1">
    <location>
        <begin position="1"/>
        <end position="12"/>
    </location>
</feature>
<dbReference type="AlphaFoldDB" id="A0A2T3ITU4"/>
<organism evidence="2 3">
    <name type="scientific">Photobacterium lutimaris</name>
    <dbReference type="NCBI Taxonomy" id="388278"/>
    <lineage>
        <taxon>Bacteria</taxon>
        <taxon>Pseudomonadati</taxon>
        <taxon>Pseudomonadota</taxon>
        <taxon>Gammaproteobacteria</taxon>
        <taxon>Vibrionales</taxon>
        <taxon>Vibrionaceae</taxon>
        <taxon>Photobacterium</taxon>
    </lineage>
</organism>
<dbReference type="RefSeq" id="WP_133638274.1">
    <property type="nucleotide sequence ID" value="NZ_PYMH01000013.1"/>
</dbReference>
<feature type="region of interest" description="Disordered" evidence="1">
    <location>
        <begin position="1"/>
        <end position="35"/>
    </location>
</feature>
<sequence>MHSNSNMNQQYPSKPPHAPVQQPAPQSAPMTPVQPVEDYSKTQIQLYLGSAIQFKQRVSSGKKGLLTVYVEIAPFKQGQNRVGDWARSIKFQLTPDTETVQFAHLLMGRLPGVDFKFHGEDRSKSLKANWNEDGTLFLGINEGKNRSFVKMPPTAIFAVMTLTIKVIAQRHGINTSSALEMLRMMPPATA</sequence>
<comment type="caution">
    <text evidence="2">The sequence shown here is derived from an EMBL/GenBank/DDBJ whole genome shotgun (WGS) entry which is preliminary data.</text>
</comment>
<reference evidence="2 3" key="1">
    <citation type="submission" date="2018-03" db="EMBL/GenBank/DDBJ databases">
        <title>Whole genome sequencing of Histamine producing bacteria.</title>
        <authorList>
            <person name="Butler K."/>
        </authorList>
    </citation>
    <scope>NUCLEOTIDE SEQUENCE [LARGE SCALE GENOMIC DNA]</scope>
    <source>
        <strain evidence="2 3">JCM 13586</strain>
    </source>
</reference>
<name>A0A2T3ITU4_9GAMM</name>
<evidence type="ECO:0000313" key="3">
    <source>
        <dbReference type="Proteomes" id="UP000241222"/>
    </source>
</evidence>
<dbReference type="OrthoDB" id="5298744at2"/>
<dbReference type="EMBL" id="PYMH01000013">
    <property type="protein sequence ID" value="PSU31768.1"/>
    <property type="molecule type" value="Genomic_DNA"/>
</dbReference>
<dbReference type="Proteomes" id="UP000241222">
    <property type="component" value="Unassembled WGS sequence"/>
</dbReference>
<keyword evidence="3" id="KW-1185">Reference proteome</keyword>
<feature type="compositionally biased region" description="Low complexity" evidence="1">
    <location>
        <begin position="19"/>
        <end position="29"/>
    </location>
</feature>
<protein>
    <submittedName>
        <fullName evidence="2">Uncharacterized protein</fullName>
    </submittedName>
</protein>
<gene>
    <name evidence="2" type="ORF">C9I99_21530</name>
</gene>
<evidence type="ECO:0000313" key="2">
    <source>
        <dbReference type="EMBL" id="PSU31768.1"/>
    </source>
</evidence>
<proteinExistence type="predicted"/>
<evidence type="ECO:0000256" key="1">
    <source>
        <dbReference type="SAM" id="MobiDB-lite"/>
    </source>
</evidence>
<accession>A0A2T3ITU4</accession>